<comment type="caution">
    <text evidence="1">The sequence shown here is derived from an EMBL/GenBank/DDBJ whole genome shotgun (WGS) entry which is preliminary data.</text>
</comment>
<dbReference type="InterPro" id="IPR009752">
    <property type="entry name" value="Phage_Mu_GpJ"/>
</dbReference>
<dbReference type="Pfam" id="PF07030">
    <property type="entry name" value="Phage_Mu_Gp36"/>
    <property type="match status" value="1"/>
</dbReference>
<evidence type="ECO:0008006" key="3">
    <source>
        <dbReference type="Google" id="ProtNLM"/>
    </source>
</evidence>
<dbReference type="OrthoDB" id="9812088at2"/>
<dbReference type="PATRIC" id="fig|1354303.4.peg.806"/>
<gene>
    <name evidence="1" type="ORF">M917_0819</name>
</gene>
<evidence type="ECO:0000313" key="2">
    <source>
        <dbReference type="Proteomes" id="UP000016761"/>
    </source>
</evidence>
<protein>
    <recommendedName>
        <fullName evidence="3">DUF1320 domain-containing protein</fullName>
    </recommendedName>
</protein>
<keyword evidence="2" id="KW-1185">Reference proteome</keyword>
<organism evidence="1 2">
    <name type="scientific">Psychrobacter aquaticus CMS 56</name>
    <dbReference type="NCBI Taxonomy" id="1354303"/>
    <lineage>
        <taxon>Bacteria</taxon>
        <taxon>Pseudomonadati</taxon>
        <taxon>Pseudomonadota</taxon>
        <taxon>Gammaproteobacteria</taxon>
        <taxon>Moraxellales</taxon>
        <taxon>Moraxellaceae</taxon>
        <taxon>Psychrobacter</taxon>
    </lineage>
</organism>
<evidence type="ECO:0000313" key="1">
    <source>
        <dbReference type="EMBL" id="ERL56141.1"/>
    </source>
</evidence>
<dbReference type="EMBL" id="AUSW01000015">
    <property type="protein sequence ID" value="ERL56141.1"/>
    <property type="molecule type" value="Genomic_DNA"/>
</dbReference>
<dbReference type="eggNOG" id="COG4387">
    <property type="taxonomic scope" value="Bacteria"/>
</dbReference>
<accession>U4T7P6</accession>
<dbReference type="RefSeq" id="WP_021813472.1">
    <property type="nucleotide sequence ID" value="NZ_AUSW01000015.1"/>
</dbReference>
<dbReference type="AlphaFoldDB" id="U4T7P6"/>
<dbReference type="Proteomes" id="UP000016761">
    <property type="component" value="Unassembled WGS sequence"/>
</dbReference>
<dbReference type="STRING" id="1354303.M917_0819"/>
<sequence length="153" mass="17205">MSYISATDQKTLVPDRVMTELTDDDADGIADVVVIETVIMEACETVDGYLRGRYQLPFRTTPTVISSIAKQIARYKLYERRPEGFELPETVRNGYTDALKDLVKIQNGTITLGVPEGNLMAGKQVVDDGEFRVHVRPSRNKQATFSKDLLDQY</sequence>
<reference evidence="1 2" key="1">
    <citation type="journal article" date="2013" name="Genome Announc.">
        <title>Draft Genome Sequence of Psychrobacter aquaticus Strain CMS 56T, Isolated from a Cyanobacterial Mat Sample Collected from Water Bodies in the McMurdo Dry Valley Region of Antarctica.</title>
        <authorList>
            <person name="Reddy G.S."/>
            <person name="Ara S."/>
            <person name="Singh A."/>
            <person name="Kumar Pinnaka A."/>
            <person name="Shivaji S."/>
        </authorList>
    </citation>
    <scope>NUCLEOTIDE SEQUENCE [LARGE SCALE GENOMIC DNA]</scope>
    <source>
        <strain evidence="1 2">CMS 56</strain>
    </source>
</reference>
<proteinExistence type="predicted"/>
<name>U4T7P6_9GAMM</name>